<dbReference type="AlphaFoldDB" id="A0A3N4K7Y7"/>
<keyword evidence="3" id="KW-1185">Reference proteome</keyword>
<feature type="compositionally biased region" description="Polar residues" evidence="1">
    <location>
        <begin position="28"/>
        <end position="55"/>
    </location>
</feature>
<feature type="region of interest" description="Disordered" evidence="1">
    <location>
        <begin position="1"/>
        <end position="55"/>
    </location>
</feature>
<gene>
    <name evidence="2" type="ORF">L873DRAFT_1798845</name>
</gene>
<accession>A0A3N4K7Y7</accession>
<sequence length="89" mass="9764">MSESLDSLSIASPHLSLLENHNPPVESLTETTESMKTHANSPNPDPNNHGQVKSLKTLSADEIHYLCVPENLGQIEEQELIVYSTLPSN</sequence>
<dbReference type="Proteomes" id="UP000276215">
    <property type="component" value="Unassembled WGS sequence"/>
</dbReference>
<name>A0A3N4K7Y7_9PEZI</name>
<protein>
    <submittedName>
        <fullName evidence="2">Uncharacterized protein</fullName>
    </submittedName>
</protein>
<evidence type="ECO:0000313" key="3">
    <source>
        <dbReference type="Proteomes" id="UP000276215"/>
    </source>
</evidence>
<proteinExistence type="predicted"/>
<dbReference type="EMBL" id="ML120357">
    <property type="protein sequence ID" value="RPB04571.1"/>
    <property type="molecule type" value="Genomic_DNA"/>
</dbReference>
<evidence type="ECO:0000313" key="2">
    <source>
        <dbReference type="EMBL" id="RPB04571.1"/>
    </source>
</evidence>
<reference evidence="2 3" key="1">
    <citation type="journal article" date="2018" name="Nat. Ecol. Evol.">
        <title>Pezizomycetes genomes reveal the molecular basis of ectomycorrhizal truffle lifestyle.</title>
        <authorList>
            <person name="Murat C."/>
            <person name="Payen T."/>
            <person name="Noel B."/>
            <person name="Kuo A."/>
            <person name="Morin E."/>
            <person name="Chen J."/>
            <person name="Kohler A."/>
            <person name="Krizsan K."/>
            <person name="Balestrini R."/>
            <person name="Da Silva C."/>
            <person name="Montanini B."/>
            <person name="Hainaut M."/>
            <person name="Levati E."/>
            <person name="Barry K.W."/>
            <person name="Belfiori B."/>
            <person name="Cichocki N."/>
            <person name="Clum A."/>
            <person name="Dockter R.B."/>
            <person name="Fauchery L."/>
            <person name="Guy J."/>
            <person name="Iotti M."/>
            <person name="Le Tacon F."/>
            <person name="Lindquist E.A."/>
            <person name="Lipzen A."/>
            <person name="Malagnac F."/>
            <person name="Mello A."/>
            <person name="Molinier V."/>
            <person name="Miyauchi S."/>
            <person name="Poulain J."/>
            <person name="Riccioni C."/>
            <person name="Rubini A."/>
            <person name="Sitrit Y."/>
            <person name="Splivallo R."/>
            <person name="Traeger S."/>
            <person name="Wang M."/>
            <person name="Zifcakova L."/>
            <person name="Wipf D."/>
            <person name="Zambonelli A."/>
            <person name="Paolocci F."/>
            <person name="Nowrousian M."/>
            <person name="Ottonello S."/>
            <person name="Baldrian P."/>
            <person name="Spatafora J.W."/>
            <person name="Henrissat B."/>
            <person name="Nagy L.G."/>
            <person name="Aury J.M."/>
            <person name="Wincker P."/>
            <person name="Grigoriev I.V."/>
            <person name="Bonfante P."/>
            <person name="Martin F.M."/>
        </authorList>
    </citation>
    <scope>NUCLEOTIDE SEQUENCE [LARGE SCALE GENOMIC DNA]</scope>
    <source>
        <strain evidence="2 3">120613-1</strain>
    </source>
</reference>
<organism evidence="2 3">
    <name type="scientific">Choiromyces venosus 120613-1</name>
    <dbReference type="NCBI Taxonomy" id="1336337"/>
    <lineage>
        <taxon>Eukaryota</taxon>
        <taxon>Fungi</taxon>
        <taxon>Dikarya</taxon>
        <taxon>Ascomycota</taxon>
        <taxon>Pezizomycotina</taxon>
        <taxon>Pezizomycetes</taxon>
        <taxon>Pezizales</taxon>
        <taxon>Tuberaceae</taxon>
        <taxon>Choiromyces</taxon>
    </lineage>
</organism>
<evidence type="ECO:0000256" key="1">
    <source>
        <dbReference type="SAM" id="MobiDB-lite"/>
    </source>
</evidence>
<feature type="compositionally biased region" description="Polar residues" evidence="1">
    <location>
        <begin position="1"/>
        <end position="10"/>
    </location>
</feature>